<dbReference type="SUPFAM" id="SSF53098">
    <property type="entry name" value="Ribonuclease H-like"/>
    <property type="match status" value="1"/>
</dbReference>
<dbReference type="GO" id="GO:0000287">
    <property type="term" value="F:magnesium ion binding"/>
    <property type="evidence" value="ECO:0007669"/>
    <property type="project" value="UniProtKB-UniRule"/>
</dbReference>
<keyword evidence="9 10" id="KW-0460">Magnesium</keyword>
<dbReference type="InterPro" id="IPR012337">
    <property type="entry name" value="RNaseH-like_sf"/>
</dbReference>
<feature type="region of interest" description="Disordered" evidence="11">
    <location>
        <begin position="70"/>
        <end position="101"/>
    </location>
</feature>
<proteinExistence type="inferred from homology"/>
<feature type="compositionally biased region" description="Low complexity" evidence="11">
    <location>
        <begin position="71"/>
        <end position="94"/>
    </location>
</feature>
<keyword evidence="7 10" id="KW-0255">Endonuclease</keyword>
<keyword evidence="14" id="KW-1185">Reference proteome</keyword>
<evidence type="ECO:0000256" key="3">
    <source>
        <dbReference type="ARBA" id="ARBA00005300"/>
    </source>
</evidence>
<evidence type="ECO:0000259" key="12">
    <source>
        <dbReference type="PROSITE" id="PS50879"/>
    </source>
</evidence>
<comment type="catalytic activity">
    <reaction evidence="1 10">
        <text>Endonucleolytic cleavage to 5'-phosphomonoester.</text>
        <dbReference type="EC" id="3.1.26.4"/>
    </reaction>
</comment>
<dbReference type="Proteomes" id="UP000886653">
    <property type="component" value="Unassembled WGS sequence"/>
</dbReference>
<gene>
    <name evidence="13" type="ORF">CROQUDRAFT_36320</name>
</gene>
<evidence type="ECO:0000256" key="11">
    <source>
        <dbReference type="SAM" id="MobiDB-lite"/>
    </source>
</evidence>
<keyword evidence="6 10" id="KW-0479">Metal-binding</keyword>
<dbReference type="PROSITE" id="PS50879">
    <property type="entry name" value="RNASE_H_1"/>
    <property type="match status" value="1"/>
</dbReference>
<evidence type="ECO:0000256" key="2">
    <source>
        <dbReference type="ARBA" id="ARBA00001946"/>
    </source>
</evidence>
<dbReference type="EMBL" id="MU167211">
    <property type="protein sequence ID" value="KAG0151757.1"/>
    <property type="molecule type" value="Genomic_DNA"/>
</dbReference>
<dbReference type="InterPro" id="IPR011320">
    <property type="entry name" value="RNase_H1_N"/>
</dbReference>
<evidence type="ECO:0000313" key="13">
    <source>
        <dbReference type="EMBL" id="KAG0151757.1"/>
    </source>
</evidence>
<protein>
    <recommendedName>
        <fullName evidence="4 10">Ribonuclease H</fullName>
        <shortName evidence="10">RNase H</shortName>
        <ecNumber evidence="4 10">3.1.26.4</ecNumber>
    </recommendedName>
</protein>
<dbReference type="CDD" id="cd09280">
    <property type="entry name" value="RNase_HI_eukaryote_like"/>
    <property type="match status" value="1"/>
</dbReference>
<dbReference type="Gene3D" id="3.30.420.10">
    <property type="entry name" value="Ribonuclease H-like superfamily/Ribonuclease H"/>
    <property type="match status" value="1"/>
</dbReference>
<organism evidence="13 14">
    <name type="scientific">Cronartium quercuum f. sp. fusiforme G11</name>
    <dbReference type="NCBI Taxonomy" id="708437"/>
    <lineage>
        <taxon>Eukaryota</taxon>
        <taxon>Fungi</taxon>
        <taxon>Dikarya</taxon>
        <taxon>Basidiomycota</taxon>
        <taxon>Pucciniomycotina</taxon>
        <taxon>Pucciniomycetes</taxon>
        <taxon>Pucciniales</taxon>
        <taxon>Coleosporiaceae</taxon>
        <taxon>Cronartium</taxon>
    </lineage>
</organism>
<sequence length="276" mass="30157">MPKAKKTTHHPTGSSAPTAFYAVHIGRCPGVYTSWADVRTQVDGFPRARHKKFGSSIAAKHFVITGTDLDPSNAASSKSKSKPKASSSLSSSAIKPKKQTNNLAPADATTIRVYCDGACSGNGQKNVLTPAGSGVWWEPNDNCPVTLPANLAYRLPGPVQTNNRAELYAIYLVLKHDPDPNMKLEIYTDSQYSINCLTVWLSSWLKNDWKTSSGKPVENRDLIDSIRNLLYKRDQVNRNGTKLIHVKGHSGCFGNEEADHLARMGAEKEAIPVLLL</sequence>
<evidence type="ECO:0000256" key="7">
    <source>
        <dbReference type="ARBA" id="ARBA00022759"/>
    </source>
</evidence>
<accession>A0A9P6NWN0</accession>
<dbReference type="FunFam" id="3.40.970.10:FF:000001">
    <property type="entry name" value="Ribonuclease H1"/>
    <property type="match status" value="1"/>
</dbReference>
<dbReference type="Pfam" id="PF00075">
    <property type="entry name" value="RNase_H"/>
    <property type="match status" value="1"/>
</dbReference>
<evidence type="ECO:0000256" key="6">
    <source>
        <dbReference type="ARBA" id="ARBA00022723"/>
    </source>
</evidence>
<comment type="similarity">
    <text evidence="3 10">Belongs to the RNase H family.</text>
</comment>
<dbReference type="OrthoDB" id="2502528at2759"/>
<keyword evidence="5 10" id="KW-0540">Nuclease</keyword>
<dbReference type="InterPro" id="IPR036397">
    <property type="entry name" value="RNaseH_sf"/>
</dbReference>
<evidence type="ECO:0000256" key="9">
    <source>
        <dbReference type="ARBA" id="ARBA00022842"/>
    </source>
</evidence>
<dbReference type="InterPro" id="IPR017067">
    <property type="entry name" value="RNase_H1_euk"/>
</dbReference>
<dbReference type="InterPro" id="IPR002156">
    <property type="entry name" value="RNaseH_domain"/>
</dbReference>
<comment type="cofactor">
    <cofactor evidence="2 10">
        <name>Mg(2+)</name>
        <dbReference type="ChEBI" id="CHEBI:18420"/>
    </cofactor>
</comment>
<evidence type="ECO:0000256" key="8">
    <source>
        <dbReference type="ARBA" id="ARBA00022801"/>
    </source>
</evidence>
<dbReference type="GO" id="GO:0043137">
    <property type="term" value="P:DNA replication, removal of RNA primer"/>
    <property type="evidence" value="ECO:0007669"/>
    <property type="project" value="TreeGrafter"/>
</dbReference>
<evidence type="ECO:0000256" key="4">
    <source>
        <dbReference type="ARBA" id="ARBA00012180"/>
    </source>
</evidence>
<dbReference type="EC" id="3.1.26.4" evidence="4 10"/>
<feature type="domain" description="RNase H type-1" evidence="12">
    <location>
        <begin position="107"/>
        <end position="267"/>
    </location>
</feature>
<dbReference type="Gene3D" id="3.40.970.10">
    <property type="entry name" value="Ribonuclease H1, N-terminal domain"/>
    <property type="match status" value="1"/>
</dbReference>
<evidence type="ECO:0000313" key="14">
    <source>
        <dbReference type="Proteomes" id="UP000886653"/>
    </source>
</evidence>
<evidence type="ECO:0000256" key="10">
    <source>
        <dbReference type="PIRNR" id="PIRNR036852"/>
    </source>
</evidence>
<dbReference type="SUPFAM" id="SSF55658">
    <property type="entry name" value="L9 N-domain-like"/>
    <property type="match status" value="1"/>
</dbReference>
<dbReference type="GO" id="GO:0003676">
    <property type="term" value="F:nucleic acid binding"/>
    <property type="evidence" value="ECO:0007669"/>
    <property type="project" value="UniProtKB-UniRule"/>
</dbReference>
<dbReference type="Pfam" id="PF01693">
    <property type="entry name" value="Cauli_VI"/>
    <property type="match status" value="1"/>
</dbReference>
<dbReference type="InterPro" id="IPR050092">
    <property type="entry name" value="RNase_H"/>
</dbReference>
<dbReference type="PANTHER" id="PTHR10642">
    <property type="entry name" value="RIBONUCLEASE H1"/>
    <property type="match status" value="1"/>
</dbReference>
<comment type="caution">
    <text evidence="13">The sequence shown here is derived from an EMBL/GenBank/DDBJ whole genome shotgun (WGS) entry which is preliminary data.</text>
</comment>
<comment type="function">
    <text evidence="10">Endonuclease that specifically degrades the RNA of RNA-DNA hybrids.</text>
</comment>
<reference evidence="13" key="1">
    <citation type="submission" date="2013-11" db="EMBL/GenBank/DDBJ databases">
        <title>Genome sequence of the fusiform rust pathogen reveals effectors for host alternation and coevolution with pine.</title>
        <authorList>
            <consortium name="DOE Joint Genome Institute"/>
            <person name="Smith K."/>
            <person name="Pendleton A."/>
            <person name="Kubisiak T."/>
            <person name="Anderson C."/>
            <person name="Salamov A."/>
            <person name="Aerts A."/>
            <person name="Riley R."/>
            <person name="Clum A."/>
            <person name="Lindquist E."/>
            <person name="Ence D."/>
            <person name="Campbell M."/>
            <person name="Kronenberg Z."/>
            <person name="Feau N."/>
            <person name="Dhillon B."/>
            <person name="Hamelin R."/>
            <person name="Burleigh J."/>
            <person name="Smith J."/>
            <person name="Yandell M."/>
            <person name="Nelson C."/>
            <person name="Grigoriev I."/>
            <person name="Davis J."/>
        </authorList>
    </citation>
    <scope>NUCLEOTIDE SEQUENCE</scope>
    <source>
        <strain evidence="13">G11</strain>
    </source>
</reference>
<evidence type="ECO:0000256" key="5">
    <source>
        <dbReference type="ARBA" id="ARBA00022722"/>
    </source>
</evidence>
<dbReference type="AlphaFoldDB" id="A0A9P6NWN0"/>
<keyword evidence="8 10" id="KW-0378">Hydrolase</keyword>
<dbReference type="PANTHER" id="PTHR10642:SF26">
    <property type="entry name" value="RIBONUCLEASE H1"/>
    <property type="match status" value="1"/>
</dbReference>
<evidence type="ECO:0000256" key="1">
    <source>
        <dbReference type="ARBA" id="ARBA00000077"/>
    </source>
</evidence>
<dbReference type="InterPro" id="IPR037056">
    <property type="entry name" value="RNase_H1_N_sf"/>
</dbReference>
<dbReference type="PIRSF" id="PIRSF036852">
    <property type="entry name" value="Ribonuclease_H1_euk"/>
    <property type="match status" value="1"/>
</dbReference>
<dbReference type="InterPro" id="IPR009027">
    <property type="entry name" value="Ribosomal_bL9/RNase_H1_N"/>
</dbReference>
<dbReference type="GO" id="GO:0004523">
    <property type="term" value="F:RNA-DNA hybrid ribonuclease activity"/>
    <property type="evidence" value="ECO:0007669"/>
    <property type="project" value="UniProtKB-UniRule"/>
</dbReference>
<name>A0A9P6NWN0_9BASI</name>